<evidence type="ECO:0000256" key="1">
    <source>
        <dbReference type="ARBA" id="ARBA00001947"/>
    </source>
</evidence>
<comment type="subcellular location">
    <subcellularLocation>
        <location evidence="2">Cell envelope</location>
    </subcellularLocation>
</comment>
<dbReference type="Proteomes" id="UP001597420">
    <property type="component" value="Unassembled WGS sequence"/>
</dbReference>
<evidence type="ECO:0000313" key="11">
    <source>
        <dbReference type="EMBL" id="MFD1805503.1"/>
    </source>
</evidence>
<name>A0ABW4NTB1_9PAST</name>
<evidence type="ECO:0000259" key="10">
    <source>
        <dbReference type="Pfam" id="PF19425"/>
    </source>
</evidence>
<keyword evidence="3" id="KW-0645">Protease</keyword>
<proteinExistence type="predicted"/>
<keyword evidence="6" id="KW-0862">Zinc</keyword>
<dbReference type="EMBL" id="JBHUFP010000004">
    <property type="protein sequence ID" value="MFD1805503.1"/>
    <property type="molecule type" value="Genomic_DNA"/>
</dbReference>
<dbReference type="NCBIfam" id="NF008652">
    <property type="entry name" value="PRK11649.1"/>
    <property type="match status" value="1"/>
</dbReference>
<evidence type="ECO:0000256" key="7">
    <source>
        <dbReference type="ARBA" id="ARBA00023049"/>
    </source>
</evidence>
<evidence type="ECO:0000256" key="2">
    <source>
        <dbReference type="ARBA" id="ARBA00004196"/>
    </source>
</evidence>
<dbReference type="SUPFAM" id="SSF51261">
    <property type="entry name" value="Duplicated hybrid motif"/>
    <property type="match status" value="1"/>
</dbReference>
<reference evidence="12" key="1">
    <citation type="journal article" date="2019" name="Int. J. Syst. Evol. Microbiol.">
        <title>The Global Catalogue of Microorganisms (GCM) 10K type strain sequencing project: providing services to taxonomists for standard genome sequencing and annotation.</title>
        <authorList>
            <consortium name="The Broad Institute Genomics Platform"/>
            <consortium name="The Broad Institute Genome Sequencing Center for Infectious Disease"/>
            <person name="Wu L."/>
            <person name="Ma J."/>
        </authorList>
    </citation>
    <scope>NUCLEOTIDE SEQUENCE [LARGE SCALE GENOMIC DNA]</scope>
    <source>
        <strain evidence="12">CCM 7950</strain>
    </source>
</reference>
<keyword evidence="12" id="KW-1185">Reference proteome</keyword>
<dbReference type="InterPro" id="IPR050570">
    <property type="entry name" value="Cell_wall_metabolism_enzyme"/>
</dbReference>
<comment type="cofactor">
    <cofactor evidence="1">
        <name>Zn(2+)</name>
        <dbReference type="ChEBI" id="CHEBI:29105"/>
    </cofactor>
</comment>
<gene>
    <name evidence="11" type="primary">mepM</name>
    <name evidence="11" type="ORF">ACFSAV_03800</name>
</gene>
<evidence type="ECO:0000259" key="9">
    <source>
        <dbReference type="Pfam" id="PF01551"/>
    </source>
</evidence>
<dbReference type="GO" id="GO:0016787">
    <property type="term" value="F:hydrolase activity"/>
    <property type="evidence" value="ECO:0007669"/>
    <property type="project" value="UniProtKB-KW"/>
</dbReference>
<feature type="compositionally biased region" description="Polar residues" evidence="8">
    <location>
        <begin position="139"/>
        <end position="150"/>
    </location>
</feature>
<dbReference type="Gene3D" id="2.70.70.10">
    <property type="entry name" value="Glucose Permease (Domain IIA)"/>
    <property type="match status" value="1"/>
</dbReference>
<dbReference type="CDD" id="cd12797">
    <property type="entry name" value="M23_peptidase"/>
    <property type="match status" value="1"/>
</dbReference>
<dbReference type="Pfam" id="PF01551">
    <property type="entry name" value="Peptidase_M23"/>
    <property type="match status" value="1"/>
</dbReference>
<accession>A0ABW4NTB1</accession>
<keyword evidence="7" id="KW-0482">Metalloprotease</keyword>
<feature type="domain" description="Csd3-like second N-terminal" evidence="10">
    <location>
        <begin position="336"/>
        <end position="457"/>
    </location>
</feature>
<dbReference type="InterPro" id="IPR045834">
    <property type="entry name" value="Csd3_N2"/>
</dbReference>
<evidence type="ECO:0000313" key="12">
    <source>
        <dbReference type="Proteomes" id="UP001597420"/>
    </source>
</evidence>
<keyword evidence="4" id="KW-0479">Metal-binding</keyword>
<sequence>MRHVKLARERRRKKLQVKAMIFFAAILLIITGVLLEDKQETSEPKLNSVAGQVQENTQLSELESTNKLSEASLSSESNSTFNPPESLPSVRAESFVATEDSRTSQSFDTLPFSTQSQPSLEIADNELKTETAANDVAVSESTSLMSTTPASAELTPTAVSPASSSLSTTSVSVENTLSKQDEMEHVSTNKLDVNALDATSYYDDLEAKDDEVDEIKPDSIDELAEFPESARNALNDLFDVMDQAMRIKNQFSHTVVKGDTLKDVLELSGLDVHVSEALIKSYPEFKNLKPGQQFYWILDNQGELEYLNWLVSEREERIYEKTEEGKFKREILKKQSVWKKEVLKGKIDGSFNTTLRTLGLELRQINQLANALQWQINLKRLKKGDKFAVLVTREYIDNKRTGQGNVDGIHIISGGKSYYAIQASNGRYYNRQGETLGKGFARYPLQRQARVSSHFNPYRRHPVTGRIAPHKGVDFAMPVGTPIIAPADGIVEKVAYQANGAGRYIVMRHGREYQTVYMHLSRPLVKAGQNVKRGQRIALSGNTGRSTGPHLHYEFHINGRAVNPLSVKLPGTSSGMGTAERKQFLVRAKDVERQLKL</sequence>
<feature type="compositionally biased region" description="Low complexity" evidence="8">
    <location>
        <begin position="68"/>
        <end position="79"/>
    </location>
</feature>
<dbReference type="EC" id="3.4.24.-" evidence="11"/>
<evidence type="ECO:0000256" key="8">
    <source>
        <dbReference type="SAM" id="MobiDB-lite"/>
    </source>
</evidence>
<feature type="compositionally biased region" description="Low complexity" evidence="8">
    <location>
        <begin position="154"/>
        <end position="172"/>
    </location>
</feature>
<dbReference type="Pfam" id="PF19425">
    <property type="entry name" value="Csd3_N2"/>
    <property type="match status" value="1"/>
</dbReference>
<dbReference type="PANTHER" id="PTHR21666:SF292">
    <property type="entry name" value="MUREIN DD-ENDOPEPTIDASE MEPM"/>
    <property type="match status" value="1"/>
</dbReference>
<protein>
    <submittedName>
        <fullName evidence="11">Murein DD-endopeptidase MepM</fullName>
        <ecNumber evidence="11">3.4.24.-</ecNumber>
    </submittedName>
</protein>
<dbReference type="InterPro" id="IPR011055">
    <property type="entry name" value="Dup_hybrid_motif"/>
</dbReference>
<organism evidence="11 12">
    <name type="scientific">Pasteurella oralis</name>
    <dbReference type="NCBI Taxonomy" id="1071947"/>
    <lineage>
        <taxon>Bacteria</taxon>
        <taxon>Pseudomonadati</taxon>
        <taxon>Pseudomonadota</taxon>
        <taxon>Gammaproteobacteria</taxon>
        <taxon>Pasteurellales</taxon>
        <taxon>Pasteurellaceae</taxon>
        <taxon>Pasteurella</taxon>
    </lineage>
</organism>
<feature type="domain" description="M23ase beta-sheet core" evidence="9">
    <location>
        <begin position="469"/>
        <end position="564"/>
    </location>
</feature>
<dbReference type="Gene3D" id="3.10.450.350">
    <property type="match status" value="2"/>
</dbReference>
<feature type="region of interest" description="Disordered" evidence="8">
    <location>
        <begin position="138"/>
        <end position="185"/>
    </location>
</feature>
<feature type="compositionally biased region" description="Polar residues" evidence="8">
    <location>
        <begin position="103"/>
        <end position="118"/>
    </location>
</feature>
<dbReference type="PANTHER" id="PTHR21666">
    <property type="entry name" value="PEPTIDASE-RELATED"/>
    <property type="match status" value="1"/>
</dbReference>
<dbReference type="InterPro" id="IPR016047">
    <property type="entry name" value="M23ase_b-sheet_dom"/>
</dbReference>
<evidence type="ECO:0000256" key="6">
    <source>
        <dbReference type="ARBA" id="ARBA00022833"/>
    </source>
</evidence>
<feature type="compositionally biased region" description="Polar residues" evidence="8">
    <location>
        <begin position="49"/>
        <end position="67"/>
    </location>
</feature>
<feature type="region of interest" description="Disordered" evidence="8">
    <location>
        <begin position="45"/>
        <end position="118"/>
    </location>
</feature>
<keyword evidence="5 11" id="KW-0378">Hydrolase</keyword>
<evidence type="ECO:0000256" key="3">
    <source>
        <dbReference type="ARBA" id="ARBA00022670"/>
    </source>
</evidence>
<evidence type="ECO:0000256" key="5">
    <source>
        <dbReference type="ARBA" id="ARBA00022801"/>
    </source>
</evidence>
<evidence type="ECO:0000256" key="4">
    <source>
        <dbReference type="ARBA" id="ARBA00022723"/>
    </source>
</evidence>
<comment type="caution">
    <text evidence="11">The sequence shown here is derived from an EMBL/GenBank/DDBJ whole genome shotgun (WGS) entry which is preliminary data.</text>
</comment>